<dbReference type="Gene3D" id="3.30.70.890">
    <property type="entry name" value="GHMP kinase, C-terminal domain"/>
    <property type="match status" value="1"/>
</dbReference>
<dbReference type="InterPro" id="IPR014721">
    <property type="entry name" value="Ribsml_uS5_D2-typ_fold_subgr"/>
</dbReference>
<organism evidence="7 8">
    <name type="scientific">Butyricicoccus pullicaecorum</name>
    <dbReference type="NCBI Taxonomy" id="501571"/>
    <lineage>
        <taxon>Bacteria</taxon>
        <taxon>Bacillati</taxon>
        <taxon>Bacillota</taxon>
        <taxon>Clostridia</taxon>
        <taxon>Eubacteriales</taxon>
        <taxon>Butyricicoccaceae</taxon>
        <taxon>Butyricicoccus</taxon>
    </lineage>
</organism>
<dbReference type="SUPFAM" id="SSF55060">
    <property type="entry name" value="GHMP Kinase, C-terminal domain"/>
    <property type="match status" value="1"/>
</dbReference>
<keyword evidence="4" id="KW-0067">ATP-binding</keyword>
<dbReference type="EMBL" id="NFKK01000002">
    <property type="protein sequence ID" value="OUP54155.1"/>
    <property type="molecule type" value="Genomic_DNA"/>
</dbReference>
<dbReference type="PRINTS" id="PR00959">
    <property type="entry name" value="MEVGALKINASE"/>
</dbReference>
<sequence length="428" mass="45599">MKSPIALQQDLQNGAINARLQSLCGLDGTELEEKRQRLLHLIQAYSEKFGTDGEVSLFSSPGRTEMGGNHTDHQHGCVLAGPVNLDMMACAGANGTMIAVIHSAGYPAIEVDLSVLTPQEDELGSSAALVRGIASRLHDMGYQIGGFNACVDSTVLGGSGLSSSAAYEVLIGIIMNHLFCEDAIDAVAIAQIGQYAENKFFGKPCGLMDQLACAVGGIISIDFNDPAVPIVNKINYDLRSSGHVLCIIDSGADHADLTDEYAAVSSEMKAVAAYFGKQVLREVDEKEFWSNLAEVRKQAGDRAVLRAMHFFSDNQLALKEARALEQDDFQYFLSLVDQSGRSSAMLLQNLFCTARPQEQAVPLTIALAQHLLGGEGAVRVHGGGFAGTIQAYVPVSMKDAFRAGMEAVLGEGCCHFLGIRLEGGVVIA</sequence>
<dbReference type="InterPro" id="IPR006204">
    <property type="entry name" value="GHMP_kinase_N_dom"/>
</dbReference>
<reference evidence="8" key="1">
    <citation type="submission" date="2017-04" db="EMBL/GenBank/DDBJ databases">
        <title>Function of individual gut microbiota members based on whole genome sequencing of pure cultures obtained from chicken caecum.</title>
        <authorList>
            <person name="Medvecky M."/>
            <person name="Cejkova D."/>
            <person name="Polansky O."/>
            <person name="Karasova D."/>
            <person name="Kubasova T."/>
            <person name="Cizek A."/>
            <person name="Rychlik I."/>
        </authorList>
    </citation>
    <scope>NUCLEOTIDE SEQUENCE [LARGE SCALE GENOMIC DNA]</scope>
    <source>
        <strain evidence="8">An180</strain>
    </source>
</reference>
<dbReference type="GO" id="GO:0005524">
    <property type="term" value="F:ATP binding"/>
    <property type="evidence" value="ECO:0007669"/>
    <property type="project" value="UniProtKB-KW"/>
</dbReference>
<dbReference type="SUPFAM" id="SSF54211">
    <property type="entry name" value="Ribosomal protein S5 domain 2-like"/>
    <property type="match status" value="1"/>
</dbReference>
<feature type="domain" description="Galactokinase N-terminal" evidence="6">
    <location>
        <begin position="44"/>
        <end position="91"/>
    </location>
</feature>
<keyword evidence="3 7" id="KW-0418">Kinase</keyword>
<name>A0A1Y4LBQ4_9FIRM</name>
<dbReference type="Proteomes" id="UP000195897">
    <property type="component" value="Unassembled WGS sequence"/>
</dbReference>
<comment type="similarity">
    <text evidence="1">Belongs to the GHMP kinase family. GalK subfamily.</text>
</comment>
<dbReference type="PRINTS" id="PR00473">
    <property type="entry name" value="GALCTOKINASE"/>
</dbReference>
<evidence type="ECO:0000256" key="3">
    <source>
        <dbReference type="ARBA" id="ARBA00022777"/>
    </source>
</evidence>
<dbReference type="GO" id="GO:0006012">
    <property type="term" value="P:galactose metabolic process"/>
    <property type="evidence" value="ECO:0007669"/>
    <property type="project" value="InterPro"/>
</dbReference>
<dbReference type="AlphaFoldDB" id="A0A1Y4LBQ4"/>
<evidence type="ECO:0000259" key="5">
    <source>
        <dbReference type="Pfam" id="PF00288"/>
    </source>
</evidence>
<dbReference type="InterPro" id="IPR006206">
    <property type="entry name" value="Mevalonate/galactokinase"/>
</dbReference>
<dbReference type="InterPro" id="IPR036554">
    <property type="entry name" value="GHMP_kinase_C_sf"/>
</dbReference>
<dbReference type="PANTHER" id="PTHR10457">
    <property type="entry name" value="MEVALONATE KINASE/GALACTOKINASE"/>
    <property type="match status" value="1"/>
</dbReference>
<gene>
    <name evidence="7" type="ORF">B5F17_02790</name>
</gene>
<dbReference type="Pfam" id="PF00288">
    <property type="entry name" value="GHMP_kinases_N"/>
    <property type="match status" value="1"/>
</dbReference>
<dbReference type="PANTHER" id="PTHR10457:SF7">
    <property type="entry name" value="GALACTOKINASE-RELATED"/>
    <property type="match status" value="1"/>
</dbReference>
<protein>
    <submittedName>
        <fullName evidence="7">Galactokinase</fullName>
    </submittedName>
</protein>
<evidence type="ECO:0000256" key="2">
    <source>
        <dbReference type="ARBA" id="ARBA00022741"/>
    </source>
</evidence>
<evidence type="ECO:0000259" key="6">
    <source>
        <dbReference type="Pfam" id="PF10509"/>
    </source>
</evidence>
<proteinExistence type="inferred from homology"/>
<keyword evidence="2" id="KW-0547">Nucleotide-binding</keyword>
<dbReference type="GO" id="GO:0004335">
    <property type="term" value="F:galactokinase activity"/>
    <property type="evidence" value="ECO:0007669"/>
    <property type="project" value="InterPro"/>
</dbReference>
<dbReference type="PIRSF" id="PIRSF000530">
    <property type="entry name" value="Galactokinase"/>
    <property type="match status" value="1"/>
</dbReference>
<accession>A0A1Y4LBQ4</accession>
<evidence type="ECO:0000256" key="1">
    <source>
        <dbReference type="ARBA" id="ARBA00006566"/>
    </source>
</evidence>
<dbReference type="RefSeq" id="WP_087370546.1">
    <property type="nucleotide sequence ID" value="NZ_NFKK01000002.1"/>
</dbReference>
<dbReference type="GO" id="GO:0005829">
    <property type="term" value="C:cytosol"/>
    <property type="evidence" value="ECO:0007669"/>
    <property type="project" value="TreeGrafter"/>
</dbReference>
<dbReference type="InterPro" id="IPR000705">
    <property type="entry name" value="Galactokinase"/>
</dbReference>
<dbReference type="Pfam" id="PF10509">
    <property type="entry name" value="GalKase_gal_bdg"/>
    <property type="match status" value="1"/>
</dbReference>
<evidence type="ECO:0000313" key="8">
    <source>
        <dbReference type="Proteomes" id="UP000195897"/>
    </source>
</evidence>
<evidence type="ECO:0000313" key="7">
    <source>
        <dbReference type="EMBL" id="OUP54155.1"/>
    </source>
</evidence>
<feature type="domain" description="GHMP kinase N-terminal" evidence="5">
    <location>
        <begin position="129"/>
        <end position="217"/>
    </location>
</feature>
<dbReference type="InterPro" id="IPR019539">
    <property type="entry name" value="GalKase_N"/>
</dbReference>
<dbReference type="Gene3D" id="3.30.230.10">
    <property type="match status" value="1"/>
</dbReference>
<dbReference type="InterPro" id="IPR020568">
    <property type="entry name" value="Ribosomal_Su5_D2-typ_SF"/>
</dbReference>
<keyword evidence="3 7" id="KW-0808">Transferase</keyword>
<evidence type="ECO:0000256" key="4">
    <source>
        <dbReference type="ARBA" id="ARBA00022840"/>
    </source>
</evidence>
<comment type="caution">
    <text evidence="7">The sequence shown here is derived from an EMBL/GenBank/DDBJ whole genome shotgun (WGS) entry which is preliminary data.</text>
</comment>